<feature type="chain" id="PRO_5041340786" evidence="1">
    <location>
        <begin position="25"/>
        <end position="241"/>
    </location>
</feature>
<evidence type="ECO:0000256" key="1">
    <source>
        <dbReference type="SAM" id="SignalP"/>
    </source>
</evidence>
<gene>
    <name evidence="2" type="ORF">B0H67DRAFT_586331</name>
</gene>
<protein>
    <submittedName>
        <fullName evidence="2">Uncharacterized protein</fullName>
    </submittedName>
</protein>
<organism evidence="2 3">
    <name type="scientific">Lasiosphaeris hirsuta</name>
    <dbReference type="NCBI Taxonomy" id="260670"/>
    <lineage>
        <taxon>Eukaryota</taxon>
        <taxon>Fungi</taxon>
        <taxon>Dikarya</taxon>
        <taxon>Ascomycota</taxon>
        <taxon>Pezizomycotina</taxon>
        <taxon>Sordariomycetes</taxon>
        <taxon>Sordariomycetidae</taxon>
        <taxon>Sordariales</taxon>
        <taxon>Lasiosphaeriaceae</taxon>
        <taxon>Lasiosphaeris</taxon>
    </lineage>
</organism>
<proteinExistence type="predicted"/>
<sequence length="241" mass="26997">MDESKGHSLLGLYLCLVALQKVRTIVLTTCDEAVREVANKIIAISTADIKVKGELWNQPDASFALLGDAEPTFIVEVAWSQSQQDVEDKAENYIRGTHGKVQVVIVLNVLYPDLEEAVVSLLVATHDDGFRWEQRRKVIHSDHLEQPDGVVGLYLSDFCGPAGLPAAYCRPPAGVSRNPVMTISYRVLGAIFRAARHAQYPKKYQLEQEDHDILSSLLPQDSEELRHHLQEAKCQREEAER</sequence>
<dbReference type="EMBL" id="JAUKUA010000005">
    <property type="protein sequence ID" value="KAK0711800.1"/>
    <property type="molecule type" value="Genomic_DNA"/>
</dbReference>
<keyword evidence="3" id="KW-1185">Reference proteome</keyword>
<feature type="signal peptide" evidence="1">
    <location>
        <begin position="1"/>
        <end position="24"/>
    </location>
</feature>
<comment type="caution">
    <text evidence="2">The sequence shown here is derived from an EMBL/GenBank/DDBJ whole genome shotgun (WGS) entry which is preliminary data.</text>
</comment>
<reference evidence="2" key="1">
    <citation type="submission" date="2023-06" db="EMBL/GenBank/DDBJ databases">
        <title>Genome-scale phylogeny and comparative genomics of the fungal order Sordariales.</title>
        <authorList>
            <consortium name="Lawrence Berkeley National Laboratory"/>
            <person name="Hensen N."/>
            <person name="Bonometti L."/>
            <person name="Westerberg I."/>
            <person name="Brannstrom I.O."/>
            <person name="Guillou S."/>
            <person name="Cros-Aarteil S."/>
            <person name="Calhoun S."/>
            <person name="Haridas S."/>
            <person name="Kuo A."/>
            <person name="Mondo S."/>
            <person name="Pangilinan J."/>
            <person name="Riley R."/>
            <person name="Labutti K."/>
            <person name="Andreopoulos B."/>
            <person name="Lipzen A."/>
            <person name="Chen C."/>
            <person name="Yanf M."/>
            <person name="Daum C."/>
            <person name="Ng V."/>
            <person name="Clum A."/>
            <person name="Steindorff A."/>
            <person name="Ohm R."/>
            <person name="Martin F."/>
            <person name="Silar P."/>
            <person name="Natvig D."/>
            <person name="Lalanne C."/>
            <person name="Gautier V."/>
            <person name="Ament-Velasquez S.L."/>
            <person name="Kruys A."/>
            <person name="Hutchinson M.I."/>
            <person name="Powell A.J."/>
            <person name="Barry K."/>
            <person name="Miller A.N."/>
            <person name="Grigoriev I.V."/>
            <person name="Debuchy R."/>
            <person name="Gladieux P."/>
            <person name="Thoren M.H."/>
            <person name="Johannesson H."/>
        </authorList>
    </citation>
    <scope>NUCLEOTIDE SEQUENCE</scope>
    <source>
        <strain evidence="2">SMH4607-1</strain>
    </source>
</reference>
<dbReference type="AlphaFoldDB" id="A0AA40DQH7"/>
<evidence type="ECO:0000313" key="2">
    <source>
        <dbReference type="EMBL" id="KAK0711800.1"/>
    </source>
</evidence>
<keyword evidence="1" id="KW-0732">Signal</keyword>
<name>A0AA40DQH7_9PEZI</name>
<evidence type="ECO:0000313" key="3">
    <source>
        <dbReference type="Proteomes" id="UP001172102"/>
    </source>
</evidence>
<dbReference type="Proteomes" id="UP001172102">
    <property type="component" value="Unassembled WGS sequence"/>
</dbReference>
<accession>A0AA40DQH7</accession>